<dbReference type="STRING" id="98403.A0A151GNN2"/>
<proteinExistence type="inferred from homology"/>
<evidence type="ECO:0000256" key="10">
    <source>
        <dbReference type="ARBA" id="ARBA00023136"/>
    </source>
</evidence>
<sequence length="466" mass="52108">MSAATVAGQSIDWATSMLVSKSGPFGVFSTGLSILTGWNPFSWNPDTYTAILCLVGVFAFLKNYMCQFRTWLEQHFTSQVYISRTDESYDMLSTWVASRGLQHSARSTVARVDGGRNDQEDKKKPLTFAPWNGSFFFLYKGSVVSYSTHLRDNGLQKEEEVVLGCFGRSSTILKTLLQECRVEYLGQIEDKTTIFENRGDAWMKMVTRETRPLSTVIVDEQKQLLVEDARDFLSTKTRKWFAQRALPYRRGYLLHGPPGTGKSSFSLSIAGELGLDVYIAHIHDASDQTLKSLFSKLPQRCVVLLEDIDAVGITRSSKGLQEAATTWAGTLSGLLNILDGVSSQEGRLLIMTTNHVENLDEALIRPGRVDLKAGFQLADANAIRRIFAFVFHQDTTEASTSRGHEVDPTLETMAKSFAARVPEHEFSPAEVISYLLQYKHSLAAAVENAEEWVAAMRKEKRDKVLK</sequence>
<dbReference type="InterPro" id="IPR050747">
    <property type="entry name" value="Mitochondrial_chaperone_BCS1"/>
</dbReference>
<dbReference type="GO" id="GO:0005743">
    <property type="term" value="C:mitochondrial inner membrane"/>
    <property type="evidence" value="ECO:0007669"/>
    <property type="project" value="UniProtKB-SubCell"/>
</dbReference>
<keyword evidence="8" id="KW-1133">Transmembrane helix</keyword>
<comment type="caution">
    <text evidence="15">The sequence shown here is derived from an EMBL/GenBank/DDBJ whole genome shotgun (WGS) entry which is preliminary data.</text>
</comment>
<keyword evidence="4 12" id="KW-0547">Nucleotide-binding</keyword>
<comment type="similarity">
    <text evidence="2">Belongs to the AAA ATPase family. BCS1 subfamily.</text>
</comment>
<dbReference type="InterPro" id="IPR003593">
    <property type="entry name" value="AAA+_ATPase"/>
</dbReference>
<dbReference type="PANTHER" id="PTHR23070">
    <property type="entry name" value="BCS1 AAA-TYPE ATPASE"/>
    <property type="match status" value="1"/>
</dbReference>
<dbReference type="GO" id="GO:0016887">
    <property type="term" value="F:ATP hydrolysis activity"/>
    <property type="evidence" value="ECO:0007669"/>
    <property type="project" value="InterPro"/>
</dbReference>
<dbReference type="InterPro" id="IPR003959">
    <property type="entry name" value="ATPase_AAA_core"/>
</dbReference>
<evidence type="ECO:0000259" key="14">
    <source>
        <dbReference type="SMART" id="SM01024"/>
    </source>
</evidence>
<dbReference type="GO" id="GO:0005524">
    <property type="term" value="F:ATP binding"/>
    <property type="evidence" value="ECO:0007669"/>
    <property type="project" value="UniProtKB-KW"/>
</dbReference>
<evidence type="ECO:0008006" key="17">
    <source>
        <dbReference type="Google" id="ProtNLM"/>
    </source>
</evidence>
<dbReference type="Pfam" id="PF08740">
    <property type="entry name" value="BCS1_N"/>
    <property type="match status" value="1"/>
</dbReference>
<feature type="domain" description="AAA+ ATPase" evidence="13">
    <location>
        <begin position="248"/>
        <end position="379"/>
    </location>
</feature>
<evidence type="ECO:0000256" key="9">
    <source>
        <dbReference type="ARBA" id="ARBA00023128"/>
    </source>
</evidence>
<keyword evidence="9" id="KW-0496">Mitochondrion</keyword>
<accession>A0A151GNN2</accession>
<dbReference type="Gene3D" id="3.40.50.300">
    <property type="entry name" value="P-loop containing nucleotide triphosphate hydrolases"/>
    <property type="match status" value="1"/>
</dbReference>
<keyword evidence="7 12" id="KW-0067">ATP-binding</keyword>
<dbReference type="Proteomes" id="UP000076580">
    <property type="component" value="Chromosome 02"/>
</dbReference>
<evidence type="ECO:0000256" key="12">
    <source>
        <dbReference type="RuleBase" id="RU003651"/>
    </source>
</evidence>
<keyword evidence="5" id="KW-0999">Mitochondrion inner membrane</keyword>
<evidence type="ECO:0000256" key="8">
    <source>
        <dbReference type="ARBA" id="ARBA00022989"/>
    </source>
</evidence>
<dbReference type="InterPro" id="IPR027417">
    <property type="entry name" value="P-loop_NTPase"/>
</dbReference>
<protein>
    <recommendedName>
        <fullName evidence="17">Mitochondrial chaperone BCS1</fullName>
    </recommendedName>
</protein>
<evidence type="ECO:0000256" key="3">
    <source>
        <dbReference type="ARBA" id="ARBA00022692"/>
    </source>
</evidence>
<dbReference type="SMART" id="SM00382">
    <property type="entry name" value="AAA"/>
    <property type="match status" value="1"/>
</dbReference>
<evidence type="ECO:0000313" key="15">
    <source>
        <dbReference type="EMBL" id="KYK58700.1"/>
    </source>
</evidence>
<dbReference type="Pfam" id="PF00004">
    <property type="entry name" value="AAA"/>
    <property type="match status" value="1"/>
</dbReference>
<comment type="catalytic activity">
    <reaction evidence="11">
        <text>ATP + H2O = ADP + phosphate + H(+)</text>
        <dbReference type="Rhea" id="RHEA:13065"/>
        <dbReference type="ChEBI" id="CHEBI:15377"/>
        <dbReference type="ChEBI" id="CHEBI:15378"/>
        <dbReference type="ChEBI" id="CHEBI:30616"/>
        <dbReference type="ChEBI" id="CHEBI:43474"/>
        <dbReference type="ChEBI" id="CHEBI:456216"/>
    </reaction>
    <physiologicalReaction direction="left-to-right" evidence="11">
        <dbReference type="Rhea" id="RHEA:13066"/>
    </physiologicalReaction>
</comment>
<dbReference type="SUPFAM" id="SSF52540">
    <property type="entry name" value="P-loop containing nucleoside triphosphate hydrolases"/>
    <property type="match status" value="1"/>
</dbReference>
<keyword evidence="10" id="KW-0472">Membrane</keyword>
<dbReference type="PROSITE" id="PS00674">
    <property type="entry name" value="AAA"/>
    <property type="match status" value="1"/>
</dbReference>
<dbReference type="EMBL" id="LAYC01000002">
    <property type="protein sequence ID" value="KYK58700.1"/>
    <property type="molecule type" value="Genomic_DNA"/>
</dbReference>
<keyword evidence="6" id="KW-0378">Hydrolase</keyword>
<feature type="domain" description="BCS1 N-terminal" evidence="14">
    <location>
        <begin position="51"/>
        <end position="216"/>
    </location>
</feature>
<evidence type="ECO:0000256" key="6">
    <source>
        <dbReference type="ARBA" id="ARBA00022801"/>
    </source>
</evidence>
<comment type="subcellular location">
    <subcellularLocation>
        <location evidence="1">Mitochondrion inner membrane</location>
        <topology evidence="1">Single-pass membrane protein</topology>
    </subcellularLocation>
</comment>
<evidence type="ECO:0000256" key="1">
    <source>
        <dbReference type="ARBA" id="ARBA00004434"/>
    </source>
</evidence>
<dbReference type="GeneID" id="63718360"/>
<evidence type="ECO:0000259" key="13">
    <source>
        <dbReference type="SMART" id="SM00382"/>
    </source>
</evidence>
<dbReference type="InterPro" id="IPR003960">
    <property type="entry name" value="ATPase_AAA_CS"/>
</dbReference>
<evidence type="ECO:0000256" key="2">
    <source>
        <dbReference type="ARBA" id="ARBA00007448"/>
    </source>
</evidence>
<evidence type="ECO:0000313" key="16">
    <source>
        <dbReference type="Proteomes" id="UP000076580"/>
    </source>
</evidence>
<name>A0A151GNN2_DRECN</name>
<dbReference type="InterPro" id="IPR057495">
    <property type="entry name" value="AAA_lid_BCS1"/>
</dbReference>
<dbReference type="InterPro" id="IPR014851">
    <property type="entry name" value="BCS1_N"/>
</dbReference>
<evidence type="ECO:0000256" key="5">
    <source>
        <dbReference type="ARBA" id="ARBA00022792"/>
    </source>
</evidence>
<organism evidence="15 16">
    <name type="scientific">Drechmeria coniospora</name>
    <name type="common">Nematophagous fungus</name>
    <name type="synonym">Meria coniospora</name>
    <dbReference type="NCBI Taxonomy" id="98403"/>
    <lineage>
        <taxon>Eukaryota</taxon>
        <taxon>Fungi</taxon>
        <taxon>Dikarya</taxon>
        <taxon>Ascomycota</taxon>
        <taxon>Pezizomycotina</taxon>
        <taxon>Sordariomycetes</taxon>
        <taxon>Hypocreomycetidae</taxon>
        <taxon>Hypocreales</taxon>
        <taxon>Ophiocordycipitaceae</taxon>
        <taxon>Drechmeria</taxon>
    </lineage>
</organism>
<dbReference type="AlphaFoldDB" id="A0A151GNN2"/>
<dbReference type="SMART" id="SM01024">
    <property type="entry name" value="BCS1_N"/>
    <property type="match status" value="1"/>
</dbReference>
<keyword evidence="16" id="KW-1185">Reference proteome</keyword>
<gene>
    <name evidence="15" type="ORF">DCS_05717</name>
</gene>
<keyword evidence="3" id="KW-0812">Transmembrane</keyword>
<evidence type="ECO:0000256" key="7">
    <source>
        <dbReference type="ARBA" id="ARBA00022840"/>
    </source>
</evidence>
<dbReference type="RefSeq" id="XP_040658052.1">
    <property type="nucleotide sequence ID" value="XM_040803019.1"/>
</dbReference>
<evidence type="ECO:0000256" key="4">
    <source>
        <dbReference type="ARBA" id="ARBA00022741"/>
    </source>
</evidence>
<dbReference type="InParanoid" id="A0A151GNN2"/>
<reference evidence="15 16" key="1">
    <citation type="journal article" date="2016" name="Sci. Rep.">
        <title>Insights into Adaptations to a Near-Obligate Nematode Endoparasitic Lifestyle from the Finished Genome of Drechmeria coniospora.</title>
        <authorList>
            <person name="Zhang L."/>
            <person name="Zhou Z."/>
            <person name="Guo Q."/>
            <person name="Fokkens L."/>
            <person name="Miskei M."/>
            <person name="Pocsi I."/>
            <person name="Zhang W."/>
            <person name="Chen M."/>
            <person name="Wang L."/>
            <person name="Sun Y."/>
            <person name="Donzelli B.G."/>
            <person name="Gibson D.M."/>
            <person name="Nelson D.R."/>
            <person name="Luo J.G."/>
            <person name="Rep M."/>
            <person name="Liu H."/>
            <person name="Yang S."/>
            <person name="Wang J."/>
            <person name="Krasnoff S.B."/>
            <person name="Xu Y."/>
            <person name="Molnar I."/>
            <person name="Lin M."/>
        </authorList>
    </citation>
    <scope>NUCLEOTIDE SEQUENCE [LARGE SCALE GENOMIC DNA]</scope>
    <source>
        <strain evidence="15 16">ARSEF 6962</strain>
    </source>
</reference>
<evidence type="ECO:0000256" key="11">
    <source>
        <dbReference type="ARBA" id="ARBA00048778"/>
    </source>
</evidence>
<dbReference type="Pfam" id="PF25426">
    <property type="entry name" value="AAA_lid_BCS1"/>
    <property type="match status" value="1"/>
</dbReference>